<keyword evidence="3" id="KW-1185">Reference proteome</keyword>
<feature type="region of interest" description="Disordered" evidence="1">
    <location>
        <begin position="73"/>
        <end position="147"/>
    </location>
</feature>
<sequence>MGNIGGRSNGCITCLRRHVKCGKFHVILQIPDVPSNHWTDEGEPTCAKCYSSGLLCEGYRGLPVTFDPHVEKINQHNNTQGPTSGQEDPEADEENGMVNHNPNVHAESSSRNASHPVSNGIARPIKRPSRGRPRKVSQSTRRASNVSARPTLVPFELSLSAFQEPICVTFLVQNFLGHLDTGRTSLLPAWDVNHVSGTARDSVNALALAFFGKAHHQQYIVVQGAECYGKALLKLRDDLDDHNAMWSSSVLLSSILLARYELVASTGSAGWIQHAGGVERLFEARGPSRHQTVEERHIFEAARPIIVIKAITDYKRTFLDQPAWLTLPWAQDPGQKSSMNHLIDIFCVIPGLLEDSKALHSPTSFVWDFTTPTSPATDPSMTRHDPRLVALRKRIQSCYIKLQKWKEVWDETYPSAVQSVNLSYFPPSELKFPIEIFEYAITFPNFLQANEYQLYNTVIFFLSSLMLSVPPSPDDLNAAPSVSDLLGQRWDAANNICRAVPYDLMFEKHGCGGAYLLLFPLLTNLRLFGADSPEGRWIKQVLTGIRNKWGLEGERKYMAI</sequence>
<dbReference type="PANTHER" id="PTHR38111">
    <property type="entry name" value="ZN(2)-C6 FUNGAL-TYPE DOMAIN-CONTAINING PROTEIN-RELATED"/>
    <property type="match status" value="1"/>
</dbReference>
<dbReference type="RefSeq" id="XP_037157804.1">
    <property type="nucleotide sequence ID" value="XM_037295803.1"/>
</dbReference>
<reference evidence="2 3" key="1">
    <citation type="journal article" date="2020" name="Genomics">
        <title>Complete, high-quality genomes from long-read metagenomic sequencing of two wolf lichen thalli reveals enigmatic genome architecture.</title>
        <authorList>
            <person name="McKenzie S.K."/>
            <person name="Walston R.F."/>
            <person name="Allen J.L."/>
        </authorList>
    </citation>
    <scope>NUCLEOTIDE SEQUENCE [LARGE SCALE GENOMIC DNA]</scope>
    <source>
        <strain evidence="2">WasteWater1</strain>
    </source>
</reference>
<name>A0A8H6FL81_9LECA</name>
<gene>
    <name evidence="2" type="ORF">HO133_004891</name>
</gene>
<proteinExistence type="predicted"/>
<organism evidence="2 3">
    <name type="scientific">Letharia lupina</name>
    <dbReference type="NCBI Taxonomy" id="560253"/>
    <lineage>
        <taxon>Eukaryota</taxon>
        <taxon>Fungi</taxon>
        <taxon>Dikarya</taxon>
        <taxon>Ascomycota</taxon>
        <taxon>Pezizomycotina</taxon>
        <taxon>Lecanoromycetes</taxon>
        <taxon>OSLEUM clade</taxon>
        <taxon>Lecanoromycetidae</taxon>
        <taxon>Lecanorales</taxon>
        <taxon>Lecanorineae</taxon>
        <taxon>Parmeliaceae</taxon>
        <taxon>Letharia</taxon>
    </lineage>
</organism>
<accession>A0A8H6FL81</accession>
<dbReference type="GeneID" id="59333297"/>
<feature type="compositionally biased region" description="Polar residues" evidence="1">
    <location>
        <begin position="136"/>
        <end position="147"/>
    </location>
</feature>
<evidence type="ECO:0000256" key="1">
    <source>
        <dbReference type="SAM" id="MobiDB-lite"/>
    </source>
</evidence>
<dbReference type="InterPro" id="IPR053178">
    <property type="entry name" value="Osmoadaptation_assoc"/>
</dbReference>
<dbReference type="PANTHER" id="PTHR38111:SF2">
    <property type="entry name" value="FINGER DOMAIN PROTEIN, PUTATIVE (AFU_ORTHOLOGUE AFUA_1G01560)-RELATED"/>
    <property type="match status" value="1"/>
</dbReference>
<dbReference type="AlphaFoldDB" id="A0A8H6FL81"/>
<dbReference type="Proteomes" id="UP000593566">
    <property type="component" value="Unassembled WGS sequence"/>
</dbReference>
<feature type="compositionally biased region" description="Polar residues" evidence="1">
    <location>
        <begin position="98"/>
        <end position="117"/>
    </location>
</feature>
<feature type="compositionally biased region" description="Polar residues" evidence="1">
    <location>
        <begin position="75"/>
        <end position="86"/>
    </location>
</feature>
<evidence type="ECO:0008006" key="4">
    <source>
        <dbReference type="Google" id="ProtNLM"/>
    </source>
</evidence>
<dbReference type="EMBL" id="JACCJB010000002">
    <property type="protein sequence ID" value="KAF6230547.1"/>
    <property type="molecule type" value="Genomic_DNA"/>
</dbReference>
<evidence type="ECO:0000313" key="2">
    <source>
        <dbReference type="EMBL" id="KAF6230547.1"/>
    </source>
</evidence>
<feature type="compositionally biased region" description="Basic residues" evidence="1">
    <location>
        <begin position="124"/>
        <end position="135"/>
    </location>
</feature>
<protein>
    <recommendedName>
        <fullName evidence="4">Zn(2)-C6 fungal-type domain-containing protein</fullName>
    </recommendedName>
</protein>
<comment type="caution">
    <text evidence="2">The sequence shown here is derived from an EMBL/GenBank/DDBJ whole genome shotgun (WGS) entry which is preliminary data.</text>
</comment>
<evidence type="ECO:0000313" key="3">
    <source>
        <dbReference type="Proteomes" id="UP000593566"/>
    </source>
</evidence>